<dbReference type="RefSeq" id="XP_013889587.1">
    <property type="nucleotide sequence ID" value="XM_014034133.1"/>
</dbReference>
<evidence type="ECO:0000313" key="8">
    <source>
        <dbReference type="RefSeq" id="XP_013889587.1"/>
    </source>
</evidence>
<reference evidence="8" key="1">
    <citation type="submission" date="2025-08" db="UniProtKB">
        <authorList>
            <consortium name="RefSeq"/>
        </authorList>
    </citation>
    <scope>IDENTIFICATION</scope>
</reference>
<dbReference type="PANTHER" id="PTHR10625:SF21">
    <property type="entry name" value="HISTONE DEACETYLASE 6"/>
    <property type="match status" value="1"/>
</dbReference>
<evidence type="ECO:0000256" key="5">
    <source>
        <dbReference type="SAM" id="MobiDB-lite"/>
    </source>
</evidence>
<dbReference type="SUPFAM" id="SSF52768">
    <property type="entry name" value="Arginase/deacetylase"/>
    <property type="match status" value="1"/>
</dbReference>
<protein>
    <submittedName>
        <fullName evidence="8">Histone deacetylase 6</fullName>
    </submittedName>
</protein>
<dbReference type="GO" id="GO:0040029">
    <property type="term" value="P:epigenetic regulation of gene expression"/>
    <property type="evidence" value="ECO:0007669"/>
    <property type="project" value="TreeGrafter"/>
</dbReference>
<dbReference type="Proteomes" id="UP000192220">
    <property type="component" value="Unplaced"/>
</dbReference>
<keyword evidence="3" id="KW-0378">Hydrolase</keyword>
<keyword evidence="4" id="KW-0539">Nucleus</keyword>
<dbReference type="Gene3D" id="3.40.800.20">
    <property type="entry name" value="Histone deacetylase domain"/>
    <property type="match status" value="1"/>
</dbReference>
<accession>A0A2I4DBH3</accession>
<dbReference type="GO" id="GO:0000118">
    <property type="term" value="C:histone deacetylase complex"/>
    <property type="evidence" value="ECO:0007669"/>
    <property type="project" value="TreeGrafter"/>
</dbReference>
<evidence type="ECO:0000313" key="7">
    <source>
        <dbReference type="Proteomes" id="UP000192220"/>
    </source>
</evidence>
<proteinExistence type="inferred from homology"/>
<dbReference type="KEGG" id="alim:106536806"/>
<evidence type="ECO:0000256" key="4">
    <source>
        <dbReference type="ARBA" id="ARBA00023242"/>
    </source>
</evidence>
<gene>
    <name evidence="8" type="primary">LOC106536806</name>
</gene>
<sequence>MQSGSEPAGSEGKPVRRSAGSSSEGNEEEKKKKEGRLQEVKRRGRMERSREEQQEDLSSRLKILDLSSRSAASGTGLVFSEVFTHHQNLWEPSHPETPDRVKYIMEELQKQKLLNLCVRVQPREATEEELLLAHSINYINMMKSTQSMGEAELQTLSNKYDSVYLHPETFQVCVTAVGSVLQLVDQVMTSELRNGFAVIRPPGHHAQTDQPNGFCIFNSVAIAARYALSQHALDRVLIVDWDVHHGQGIQYLFQEDPRVLYLSIHRYEGGSFWPHLQESDSSFVGSGRAEGKTINLPWNQTGMSDADYITAFHQVLLPVACEFQPQLVLVSAGFDAAVGDLKGEMCVSPPCFHILTHMLMSLAEGRLVLALEGGYNLQATAGSVAACVRALLGGACPVLTPPTAPSD</sequence>
<comment type="subcellular location">
    <subcellularLocation>
        <location evidence="1">Nucleus</location>
    </subcellularLocation>
</comment>
<feature type="domain" description="Histone deacetylase" evidence="6">
    <location>
        <begin position="94"/>
        <end position="391"/>
    </location>
</feature>
<dbReference type="GO" id="GO:0004407">
    <property type="term" value="F:histone deacetylase activity"/>
    <property type="evidence" value="ECO:0007669"/>
    <property type="project" value="TreeGrafter"/>
</dbReference>
<feature type="compositionally biased region" description="Basic and acidic residues" evidence="5">
    <location>
        <begin position="28"/>
        <end position="58"/>
    </location>
</feature>
<organism evidence="7 8">
    <name type="scientific">Austrofundulus limnaeus</name>
    <name type="common">Annual killifish</name>
    <dbReference type="NCBI Taxonomy" id="52670"/>
    <lineage>
        <taxon>Eukaryota</taxon>
        <taxon>Metazoa</taxon>
        <taxon>Chordata</taxon>
        <taxon>Craniata</taxon>
        <taxon>Vertebrata</taxon>
        <taxon>Euteleostomi</taxon>
        <taxon>Actinopterygii</taxon>
        <taxon>Neopterygii</taxon>
        <taxon>Teleostei</taxon>
        <taxon>Neoteleostei</taxon>
        <taxon>Acanthomorphata</taxon>
        <taxon>Ovalentaria</taxon>
        <taxon>Atherinomorphae</taxon>
        <taxon>Cyprinodontiformes</taxon>
        <taxon>Rivulidae</taxon>
        <taxon>Austrofundulus</taxon>
    </lineage>
</organism>
<dbReference type="InterPro" id="IPR000286">
    <property type="entry name" value="HDACs"/>
</dbReference>
<dbReference type="InterPro" id="IPR023696">
    <property type="entry name" value="Ureohydrolase_dom_sf"/>
</dbReference>
<evidence type="ECO:0000256" key="3">
    <source>
        <dbReference type="ARBA" id="ARBA00022801"/>
    </source>
</evidence>
<comment type="similarity">
    <text evidence="2">Belongs to the histone deacetylase family. HD type 2 subfamily.</text>
</comment>
<evidence type="ECO:0000256" key="1">
    <source>
        <dbReference type="ARBA" id="ARBA00004123"/>
    </source>
</evidence>
<dbReference type="PRINTS" id="PR01270">
    <property type="entry name" value="HDASUPER"/>
</dbReference>
<feature type="non-terminal residue" evidence="8">
    <location>
        <position position="407"/>
    </location>
</feature>
<dbReference type="InterPro" id="IPR037138">
    <property type="entry name" value="His_deacetylse_dom_sf"/>
</dbReference>
<evidence type="ECO:0000256" key="2">
    <source>
        <dbReference type="ARBA" id="ARBA00007738"/>
    </source>
</evidence>
<dbReference type="GO" id="GO:0016787">
    <property type="term" value="F:hydrolase activity"/>
    <property type="evidence" value="ECO:0007669"/>
    <property type="project" value="UniProtKB-KW"/>
</dbReference>
<dbReference type="OrthoDB" id="8912512at2759"/>
<dbReference type="PANTHER" id="PTHR10625">
    <property type="entry name" value="HISTONE DEACETYLASE HDAC1-RELATED"/>
    <property type="match status" value="1"/>
</dbReference>
<dbReference type="InParanoid" id="A0A2I4DBH3"/>
<dbReference type="InterPro" id="IPR023801">
    <property type="entry name" value="His_deacetylse_dom"/>
</dbReference>
<name>A0A2I4DBH3_AUSLI</name>
<dbReference type="Pfam" id="PF00850">
    <property type="entry name" value="Hist_deacetyl"/>
    <property type="match status" value="1"/>
</dbReference>
<evidence type="ECO:0000259" key="6">
    <source>
        <dbReference type="Pfam" id="PF00850"/>
    </source>
</evidence>
<dbReference type="FunFam" id="3.40.800.20:FF:000005">
    <property type="entry name" value="histone deacetylase 6"/>
    <property type="match status" value="1"/>
</dbReference>
<dbReference type="STRING" id="52670.A0A2I4DBH3"/>
<feature type="region of interest" description="Disordered" evidence="5">
    <location>
        <begin position="1"/>
        <end position="58"/>
    </location>
</feature>
<keyword evidence="7" id="KW-1185">Reference proteome</keyword>
<dbReference type="AlphaFoldDB" id="A0A2I4DBH3"/>
<dbReference type="GeneID" id="106536806"/>